<sequence>MHIKIKNPDSIIDGKISSIKGHYKYDSINIPIQLEGNIDKKSMTIKTPNNEIFAFNFHEKQLYDIINSKSEIYFNLNGKWRNRDKSAKCIIKSIKFVHSIYEIYIEKEYKKNSGSMGAIYIENKSFAIYKGTSTNITLNQLISEINNNLDENLKTNNYTNNLNYTEFAVLSDYFDDKILSIKNYSDGYYGENGIVYKSYVTILTINSLVKIHNYLGNLVYDTKDFRTFLKNKIKKQNSNYDNDNFGEYFDEYITSLNYAEIYFNTDASVTVHFFFGKEKLEYSFININIEELKPYIKPDSFYSYLFYK</sequence>
<dbReference type="PATRIC" id="fig|1045858.4.peg.2206"/>
<evidence type="ECO:0000313" key="1">
    <source>
        <dbReference type="EMBL" id="AEM22811.1"/>
    </source>
</evidence>
<evidence type="ECO:0000313" key="2">
    <source>
        <dbReference type="Proteomes" id="UP000008522"/>
    </source>
</evidence>
<keyword evidence="2" id="KW-1185">Reference proteome</keyword>
<accession>G0ELW2</accession>
<name>G0ELW2_BRAIP</name>
<proteinExistence type="predicted"/>
<dbReference type="HOGENOM" id="CLU_902152_0_0_12"/>
<dbReference type="Proteomes" id="UP000008522">
    <property type="component" value="Chromosome"/>
</dbReference>
<reference evidence="1 2" key="1">
    <citation type="journal article" date="2011" name="BMC Genomics">
        <title>Complete genome sequence of Brachyspira intermedia reveals unique genomic features in Brachyspira species and phage-mediated horizontal gene transfer.</title>
        <authorList>
            <person name="Hafstrom T."/>
            <person name="Jansson D.S."/>
            <person name="Segerman B."/>
        </authorList>
    </citation>
    <scope>NUCLEOTIDE SEQUENCE [LARGE SCALE GENOMIC DNA]</scope>
    <source>
        <strain evidence="2">ATCC 51140 / PWS/A</strain>
    </source>
</reference>
<organism evidence="1 2">
    <name type="scientific">Brachyspira intermedia (strain ATCC 51140 / PWS/A)</name>
    <name type="common">Serpulina intermedia</name>
    <dbReference type="NCBI Taxonomy" id="1045858"/>
    <lineage>
        <taxon>Bacteria</taxon>
        <taxon>Pseudomonadati</taxon>
        <taxon>Spirochaetota</taxon>
        <taxon>Spirochaetia</taxon>
        <taxon>Brachyspirales</taxon>
        <taxon>Brachyspiraceae</taxon>
        <taxon>Brachyspira</taxon>
    </lineage>
</organism>
<dbReference type="KEGG" id="bip:Bint_2203"/>
<gene>
    <name evidence="1" type="ordered locus">Bint_2203</name>
</gene>
<dbReference type="EMBL" id="CP002874">
    <property type="protein sequence ID" value="AEM22811.1"/>
    <property type="molecule type" value="Genomic_DNA"/>
</dbReference>
<protein>
    <submittedName>
        <fullName evidence="1">Uncharacterized protein</fullName>
    </submittedName>
</protein>
<dbReference type="AlphaFoldDB" id="G0ELW2"/>